<organism evidence="2 3">
    <name type="scientific">Tilletia controversa</name>
    <name type="common">dwarf bunt fungus</name>
    <dbReference type="NCBI Taxonomy" id="13291"/>
    <lineage>
        <taxon>Eukaryota</taxon>
        <taxon>Fungi</taxon>
        <taxon>Dikarya</taxon>
        <taxon>Basidiomycota</taxon>
        <taxon>Ustilaginomycotina</taxon>
        <taxon>Exobasidiomycetes</taxon>
        <taxon>Tilletiales</taxon>
        <taxon>Tilletiaceae</taxon>
        <taxon>Tilletia</taxon>
    </lineage>
</organism>
<feature type="compositionally biased region" description="Basic and acidic residues" evidence="1">
    <location>
        <begin position="696"/>
        <end position="709"/>
    </location>
</feature>
<evidence type="ECO:0000313" key="3">
    <source>
        <dbReference type="Proteomes" id="UP000077684"/>
    </source>
</evidence>
<sequence length="1123" mass="123381">MQRGCLSAATAAGVLRTRSVWHRPYSSYIPPPSNNELDPSGVDSSLFEEDSIDDYTNTRHSLQLLTRIRPSPSASASASASADKEQPVPFPSASSSRTTIHRPLLSPADMLADLIVKNELHKANQLLSELNNLQTDLGMPTIEYIRAALRSLHADDPALCSSANVLTWLRLAPSVQQLQAQAQLRAFPDLYAGIPHQHLTKLELGPRRHVQDRTRAAANIMFQNCLALFTQRGSSSRAVADLREALLLSVERGYVGARDNLAISFLASHLSTRSSTPSPSTTSSGEDTDNPLRSLWTDLVIASRRGAETRPSGGDQYPEDIHPELHGLLCARLRKFFNIIVRTAALRGGPALLDAINLVESHEAHFAKNNNNNKGKMRYRDEWSDGLALVSLMGDTKECVLAQIQKALKIGVPNPEERNTFLRARNNFRQWGEHVERGAASYLAAHKSDVAGKAPYALPPHQSEEAAVTLEKCTILRREILDYIEGARIGLGDDERPSLELKRKVTLRVTRDVHHLYEMLLRLYDRPSMSNSPSPPLPQRSEANPIPASEPGPTGEADADAEATTTETRDALHTKLSSFLLPIELALPQFGGRAFPPIVATASMRSLTRARRYEDAVRVWAQTYGNDCRAGVGSAFLAMALLDPLELLSEQRRLAPGAGAGAMGGGGGGKKDPRSSSSSKKRPMLKTSTRTRSDRKRPAGEPRMREAVERQAVMPPGTHMPYRVLNRAGAVHGLDIAIAACEWDSDRLSRLYKMWLAQITELVDVDVDISGRGGDEAEGKNRKGGEMGMRRRVIRGEVNMSDEELLVLFELFIRGFIRQRSAEVVKQGPQTTVATRGRAQARDRKIRSLLRDAARNRKKTGTTTTTMTTTRRVPTQGIDFRPSWILHAEASFLTRLLRIFKDVRMLGLPPFRVEVWNSLLRALSSRGKAEWEGVTLVLMRGMGMVGLPPVSSVYFAGGRKGEGDVGGRELVGGGVDDVVEFGGQDVLEEEVQEQDGVEREAVSIDKLAQVYVDDFIRADGEQRRQRPATVPQPPRSHRSILSRIGPPPRANLASFDAVLLGLEASIHGVAPVASHHPGAVGRPSKGWMSRRKREVLGWQRGFEKEERLGLGREGGMGKGKGAV</sequence>
<keyword evidence="3" id="KW-1185">Reference proteome</keyword>
<feature type="region of interest" description="Disordered" evidence="1">
    <location>
        <begin position="1021"/>
        <end position="1045"/>
    </location>
</feature>
<dbReference type="EMBL" id="LWDE02000509">
    <property type="protein sequence ID" value="KAE8247150.1"/>
    <property type="molecule type" value="Genomic_DNA"/>
</dbReference>
<dbReference type="Proteomes" id="UP000077684">
    <property type="component" value="Unassembled WGS sequence"/>
</dbReference>
<reference evidence="2" key="2">
    <citation type="journal article" date="2019" name="IMA Fungus">
        <title>Genome sequencing and comparison of five Tilletia species to identify candidate genes for the detection of regulated species infecting wheat.</title>
        <authorList>
            <person name="Nguyen H.D.T."/>
            <person name="Sultana T."/>
            <person name="Kesanakurti P."/>
            <person name="Hambleton S."/>
        </authorList>
    </citation>
    <scope>NUCLEOTIDE SEQUENCE</scope>
    <source>
        <strain evidence="2">DAOMC 236426</strain>
    </source>
</reference>
<dbReference type="AlphaFoldDB" id="A0A8X7SX15"/>
<evidence type="ECO:0000256" key="1">
    <source>
        <dbReference type="SAM" id="MobiDB-lite"/>
    </source>
</evidence>
<feature type="region of interest" description="Disordered" evidence="1">
    <location>
        <begin position="656"/>
        <end position="718"/>
    </location>
</feature>
<gene>
    <name evidence="2" type="ORF">A4X06_0g4664</name>
</gene>
<feature type="region of interest" description="Disordered" evidence="1">
    <location>
        <begin position="271"/>
        <end position="291"/>
    </location>
</feature>
<feature type="compositionally biased region" description="Low complexity" evidence="1">
    <location>
        <begin position="271"/>
        <end position="284"/>
    </location>
</feature>
<name>A0A8X7SX15_9BASI</name>
<protein>
    <submittedName>
        <fullName evidence="2">Uncharacterized protein</fullName>
    </submittedName>
</protein>
<feature type="region of interest" description="Disordered" evidence="1">
    <location>
        <begin position="27"/>
        <end position="47"/>
    </location>
</feature>
<evidence type="ECO:0000313" key="2">
    <source>
        <dbReference type="EMBL" id="KAE8247150.1"/>
    </source>
</evidence>
<feature type="compositionally biased region" description="Gly residues" evidence="1">
    <location>
        <begin position="658"/>
        <end position="668"/>
    </location>
</feature>
<proteinExistence type="predicted"/>
<feature type="region of interest" description="Disordered" evidence="1">
    <location>
        <begin position="528"/>
        <end position="568"/>
    </location>
</feature>
<feature type="region of interest" description="Disordered" evidence="1">
    <location>
        <begin position="73"/>
        <end position="99"/>
    </location>
</feature>
<accession>A0A8X7SX15</accession>
<comment type="caution">
    <text evidence="2">The sequence shown here is derived from an EMBL/GenBank/DDBJ whole genome shotgun (WGS) entry which is preliminary data.</text>
</comment>
<reference evidence="2" key="1">
    <citation type="submission" date="2016-04" db="EMBL/GenBank/DDBJ databases">
        <authorList>
            <person name="Nguyen H.D."/>
            <person name="Samba Siva P."/>
            <person name="Cullis J."/>
            <person name="Levesque C.A."/>
            <person name="Hambleton S."/>
        </authorList>
    </citation>
    <scope>NUCLEOTIDE SEQUENCE</scope>
    <source>
        <strain evidence="2">DAOMC 236426</strain>
    </source>
</reference>